<dbReference type="AlphaFoldDB" id="A0A314ZMT1"/>
<keyword evidence="2" id="KW-1185">Reference proteome</keyword>
<organism evidence="1 2">
    <name type="scientific">Prunus yedoensis var. nudiflora</name>
    <dbReference type="NCBI Taxonomy" id="2094558"/>
    <lineage>
        <taxon>Eukaryota</taxon>
        <taxon>Viridiplantae</taxon>
        <taxon>Streptophyta</taxon>
        <taxon>Embryophyta</taxon>
        <taxon>Tracheophyta</taxon>
        <taxon>Spermatophyta</taxon>
        <taxon>Magnoliopsida</taxon>
        <taxon>eudicotyledons</taxon>
        <taxon>Gunneridae</taxon>
        <taxon>Pentapetalae</taxon>
        <taxon>rosids</taxon>
        <taxon>fabids</taxon>
        <taxon>Rosales</taxon>
        <taxon>Rosaceae</taxon>
        <taxon>Amygdaloideae</taxon>
        <taxon>Amygdaleae</taxon>
        <taxon>Prunus</taxon>
    </lineage>
</organism>
<gene>
    <name evidence="1" type="ORF">Pyn_18820</name>
</gene>
<name>A0A314ZMT1_PRUYE</name>
<proteinExistence type="predicted"/>
<dbReference type="Proteomes" id="UP000250321">
    <property type="component" value="Unassembled WGS sequence"/>
</dbReference>
<evidence type="ECO:0000313" key="2">
    <source>
        <dbReference type="Proteomes" id="UP000250321"/>
    </source>
</evidence>
<comment type="caution">
    <text evidence="1">The sequence shown here is derived from an EMBL/GenBank/DDBJ whole genome shotgun (WGS) entry which is preliminary data.</text>
</comment>
<reference evidence="1 2" key="1">
    <citation type="submission" date="2018-02" db="EMBL/GenBank/DDBJ databases">
        <title>Draft genome of wild Prunus yedoensis var. nudiflora.</title>
        <authorList>
            <person name="Baek S."/>
            <person name="Kim J.-H."/>
            <person name="Choi K."/>
            <person name="Kim G.-B."/>
            <person name="Cho A."/>
            <person name="Jang H."/>
            <person name="Shin C.-H."/>
            <person name="Yu H.-J."/>
            <person name="Mun J.-H."/>
        </authorList>
    </citation>
    <scope>NUCLEOTIDE SEQUENCE [LARGE SCALE GENOMIC DNA]</scope>
    <source>
        <strain evidence="2">cv. Jeju island</strain>
        <tissue evidence="1">Leaf</tissue>
    </source>
</reference>
<sequence length="60" mass="6956">MAAFPAKSERGGVVWGPQIITGKRKFHRNIHIDIEQRWVPLAFRSEKGWFSCSKGMVTRR</sequence>
<accession>A0A314ZMT1</accession>
<evidence type="ECO:0000313" key="1">
    <source>
        <dbReference type="EMBL" id="PQQ19940.1"/>
    </source>
</evidence>
<dbReference type="EMBL" id="PJQY01000051">
    <property type="protein sequence ID" value="PQQ19940.1"/>
    <property type="molecule type" value="Genomic_DNA"/>
</dbReference>
<protein>
    <submittedName>
        <fullName evidence="1">Uncharacterized protein</fullName>
    </submittedName>
</protein>